<reference evidence="3" key="1">
    <citation type="submission" date="2017-04" db="EMBL/GenBank/DDBJ databases">
        <authorList>
            <person name="Varghese N."/>
            <person name="Submissions S."/>
        </authorList>
    </citation>
    <scope>NUCLEOTIDE SEQUENCE [LARGE SCALE GENOMIC DNA]</scope>
    <source>
        <strain evidence="3">DSM 12126</strain>
    </source>
</reference>
<gene>
    <name evidence="2" type="ORF">SAMN04488524_3044</name>
</gene>
<dbReference type="Proteomes" id="UP000192756">
    <property type="component" value="Unassembled WGS sequence"/>
</dbReference>
<dbReference type="InterPro" id="IPR025364">
    <property type="entry name" value="DUF4268"/>
</dbReference>
<protein>
    <recommendedName>
        <fullName evidence="1">DUF4268 domain-containing protein</fullName>
    </recommendedName>
</protein>
<dbReference type="STRING" id="151894.SAMN04488524_3044"/>
<organism evidence="2 3">
    <name type="scientific">Pedobacter africanus</name>
    <dbReference type="NCBI Taxonomy" id="151894"/>
    <lineage>
        <taxon>Bacteria</taxon>
        <taxon>Pseudomonadati</taxon>
        <taxon>Bacteroidota</taxon>
        <taxon>Sphingobacteriia</taxon>
        <taxon>Sphingobacteriales</taxon>
        <taxon>Sphingobacteriaceae</taxon>
        <taxon>Pedobacter</taxon>
    </lineage>
</organism>
<proteinExistence type="predicted"/>
<dbReference type="Pfam" id="PF14088">
    <property type="entry name" value="DUF4268"/>
    <property type="match status" value="1"/>
</dbReference>
<sequence>MIFVGLKLQVLYSKDQASQLRQTFWTTFGQYIAPQPSAEGLKINWVNYKTGIKHVFFKMQADGRSADIAIEIAHPDTGMQELVFEQFKAYRKLLELQLGEAWSWELHVTGENGKTVSRICQKIEGVSIFRKEDWPALISFFKPRIIALDEFWSDAKYGFELFN</sequence>
<accession>A0A1W2CP28</accession>
<dbReference type="OrthoDB" id="1467516at2"/>
<dbReference type="EMBL" id="FWXT01000002">
    <property type="protein sequence ID" value="SMC86744.1"/>
    <property type="molecule type" value="Genomic_DNA"/>
</dbReference>
<evidence type="ECO:0000313" key="3">
    <source>
        <dbReference type="Proteomes" id="UP000192756"/>
    </source>
</evidence>
<feature type="domain" description="DUF4268" evidence="1">
    <location>
        <begin position="20"/>
        <end position="155"/>
    </location>
</feature>
<name>A0A1W2CP28_9SPHI</name>
<evidence type="ECO:0000259" key="1">
    <source>
        <dbReference type="Pfam" id="PF14088"/>
    </source>
</evidence>
<evidence type="ECO:0000313" key="2">
    <source>
        <dbReference type="EMBL" id="SMC86744.1"/>
    </source>
</evidence>
<keyword evidence="3" id="KW-1185">Reference proteome</keyword>
<dbReference type="AlphaFoldDB" id="A0A1W2CP28"/>